<dbReference type="CDD" id="cd00090">
    <property type="entry name" value="HTH_ARSR"/>
    <property type="match status" value="1"/>
</dbReference>
<organism evidence="6 7">
    <name type="scientific">Bordetella genomosp. 5</name>
    <dbReference type="NCBI Taxonomy" id="1395608"/>
    <lineage>
        <taxon>Bacteria</taxon>
        <taxon>Pseudomonadati</taxon>
        <taxon>Pseudomonadota</taxon>
        <taxon>Betaproteobacteria</taxon>
        <taxon>Burkholderiales</taxon>
        <taxon>Alcaligenaceae</taxon>
        <taxon>Bordetella</taxon>
    </lineage>
</organism>
<dbReference type="GO" id="GO:0045892">
    <property type="term" value="P:negative regulation of DNA-templated transcription"/>
    <property type="evidence" value="ECO:0007669"/>
    <property type="project" value="TreeGrafter"/>
</dbReference>
<evidence type="ECO:0000313" key="6">
    <source>
        <dbReference type="EMBL" id="OZI55254.1"/>
    </source>
</evidence>
<dbReference type="RefSeq" id="WP_094798307.1">
    <property type="nucleotide sequence ID" value="NZ_NEVN01000001.1"/>
</dbReference>
<dbReference type="Proteomes" id="UP000216913">
    <property type="component" value="Unassembled WGS sequence"/>
</dbReference>
<proteinExistence type="predicted"/>
<evidence type="ECO:0000256" key="1">
    <source>
        <dbReference type="ARBA" id="ARBA00023015"/>
    </source>
</evidence>
<dbReference type="GO" id="GO:0003700">
    <property type="term" value="F:DNA-binding transcription factor activity"/>
    <property type="evidence" value="ECO:0007669"/>
    <property type="project" value="TreeGrafter"/>
</dbReference>
<accession>A0A261TZY7</accession>
<feature type="domain" description="HTH iclR-type" evidence="4">
    <location>
        <begin position="18"/>
        <end position="80"/>
    </location>
</feature>
<evidence type="ECO:0000256" key="3">
    <source>
        <dbReference type="ARBA" id="ARBA00023163"/>
    </source>
</evidence>
<protein>
    <submittedName>
        <fullName evidence="6">Transcriptional regulator</fullName>
    </submittedName>
</protein>
<keyword evidence="2" id="KW-0238">DNA-binding</keyword>
<dbReference type="SMART" id="SM00346">
    <property type="entry name" value="HTH_ICLR"/>
    <property type="match status" value="1"/>
</dbReference>
<dbReference type="PANTHER" id="PTHR30136">
    <property type="entry name" value="HELIX-TURN-HELIX TRANSCRIPTIONAL REGULATOR, ICLR FAMILY"/>
    <property type="match status" value="1"/>
</dbReference>
<keyword evidence="1" id="KW-0805">Transcription regulation</keyword>
<dbReference type="Gene3D" id="3.30.450.40">
    <property type="match status" value="1"/>
</dbReference>
<dbReference type="InterPro" id="IPR005471">
    <property type="entry name" value="Tscrpt_reg_IclR_N"/>
</dbReference>
<dbReference type="InterPro" id="IPR036388">
    <property type="entry name" value="WH-like_DNA-bd_sf"/>
</dbReference>
<dbReference type="AlphaFoldDB" id="A0A261TZY7"/>
<reference evidence="6 7" key="1">
    <citation type="submission" date="2017-05" db="EMBL/GenBank/DDBJ databases">
        <title>Complete and WGS of Bordetella genogroups.</title>
        <authorList>
            <person name="Spilker T."/>
            <person name="LiPuma J."/>
        </authorList>
    </citation>
    <scope>NUCLEOTIDE SEQUENCE [LARGE SCALE GENOMIC DNA]</scope>
    <source>
        <strain evidence="6 7">AU10456</strain>
    </source>
</reference>
<dbReference type="PROSITE" id="PS51078">
    <property type="entry name" value="ICLR_ED"/>
    <property type="match status" value="1"/>
</dbReference>
<dbReference type="Pfam" id="PF01614">
    <property type="entry name" value="IclR_C"/>
    <property type="match status" value="1"/>
</dbReference>
<feature type="domain" description="IclR-ED" evidence="5">
    <location>
        <begin position="81"/>
        <end position="262"/>
    </location>
</feature>
<dbReference type="InterPro" id="IPR050707">
    <property type="entry name" value="HTH_MetabolicPath_Reg"/>
</dbReference>
<evidence type="ECO:0000256" key="2">
    <source>
        <dbReference type="ARBA" id="ARBA00023125"/>
    </source>
</evidence>
<keyword evidence="7" id="KW-1185">Reference proteome</keyword>
<dbReference type="PANTHER" id="PTHR30136:SF24">
    <property type="entry name" value="HTH-TYPE TRANSCRIPTIONAL REPRESSOR ALLR"/>
    <property type="match status" value="1"/>
</dbReference>
<gene>
    <name evidence="6" type="ORF">CAL25_02225</name>
</gene>
<dbReference type="InterPro" id="IPR029016">
    <property type="entry name" value="GAF-like_dom_sf"/>
</dbReference>
<dbReference type="InterPro" id="IPR011991">
    <property type="entry name" value="ArsR-like_HTH"/>
</dbReference>
<dbReference type="SUPFAM" id="SSF46785">
    <property type="entry name" value="Winged helix' DNA-binding domain"/>
    <property type="match status" value="1"/>
</dbReference>
<evidence type="ECO:0000259" key="4">
    <source>
        <dbReference type="PROSITE" id="PS51077"/>
    </source>
</evidence>
<dbReference type="EMBL" id="NEVP01000001">
    <property type="protein sequence ID" value="OZI55254.1"/>
    <property type="molecule type" value="Genomic_DNA"/>
</dbReference>
<sequence length="264" mass="28516">MTEVTEAREKPGPRIREVPAVTRAIAILRLLGRGGEPLTLKAISQELDMVTSTCLHILRVLVDEGLVKVDAGSKRYSLGVGMLTLARSVIESSPFPALAQPVLDRLSRDANVTAIGVEIAGQDHMVVLALSRSHAPFRLHVDVGSRFPALISATGRLVAAYGGMSDAEVERRFKALRWDQAPDIDSWRKDVEQARRKGYSIDRGNYIDGVTVLAVPVLDSQGRLSHSLVAAALSTQLGAAKAQSLAKEMQHEAQSLSHMLAARS</sequence>
<dbReference type="Gene3D" id="1.10.10.10">
    <property type="entry name" value="Winged helix-like DNA-binding domain superfamily/Winged helix DNA-binding domain"/>
    <property type="match status" value="1"/>
</dbReference>
<evidence type="ECO:0000259" key="5">
    <source>
        <dbReference type="PROSITE" id="PS51078"/>
    </source>
</evidence>
<dbReference type="GO" id="GO:0003677">
    <property type="term" value="F:DNA binding"/>
    <property type="evidence" value="ECO:0007669"/>
    <property type="project" value="UniProtKB-KW"/>
</dbReference>
<dbReference type="SUPFAM" id="SSF55781">
    <property type="entry name" value="GAF domain-like"/>
    <property type="match status" value="1"/>
</dbReference>
<name>A0A261TZY7_9BORD</name>
<dbReference type="InterPro" id="IPR036390">
    <property type="entry name" value="WH_DNA-bd_sf"/>
</dbReference>
<dbReference type="PROSITE" id="PS51077">
    <property type="entry name" value="HTH_ICLR"/>
    <property type="match status" value="1"/>
</dbReference>
<comment type="caution">
    <text evidence="6">The sequence shown here is derived from an EMBL/GenBank/DDBJ whole genome shotgun (WGS) entry which is preliminary data.</text>
</comment>
<dbReference type="Pfam" id="PF09339">
    <property type="entry name" value="HTH_IclR"/>
    <property type="match status" value="1"/>
</dbReference>
<dbReference type="InterPro" id="IPR014757">
    <property type="entry name" value="Tscrpt_reg_IclR_C"/>
</dbReference>
<evidence type="ECO:0000313" key="7">
    <source>
        <dbReference type="Proteomes" id="UP000216913"/>
    </source>
</evidence>
<dbReference type="OrthoDB" id="6057486at2"/>
<keyword evidence="3" id="KW-0804">Transcription</keyword>